<reference evidence="2" key="1">
    <citation type="journal article" date="2020" name="bioRxiv">
        <title>Chromosome-level reference genome of the European wasp spider Argiope bruennichi: a resource for studies on range expansion and evolutionary adaptation.</title>
        <authorList>
            <person name="Sheffer M.M."/>
            <person name="Hoppe A."/>
            <person name="Krehenwinkel H."/>
            <person name="Uhl G."/>
            <person name="Kuss A.W."/>
            <person name="Jensen L."/>
            <person name="Jensen C."/>
            <person name="Gillespie R.G."/>
            <person name="Hoff K.J."/>
            <person name="Prost S."/>
        </authorList>
    </citation>
    <scope>NUCLEOTIDE SEQUENCE</scope>
</reference>
<feature type="domain" description="BTB" evidence="1">
    <location>
        <begin position="270"/>
        <end position="349"/>
    </location>
</feature>
<protein>
    <recommendedName>
        <fullName evidence="1">BTB domain-containing protein</fullName>
    </recommendedName>
</protein>
<dbReference type="EMBL" id="JABXBU010000012">
    <property type="protein sequence ID" value="KAF8789894.1"/>
    <property type="molecule type" value="Genomic_DNA"/>
</dbReference>
<dbReference type="InterPro" id="IPR000210">
    <property type="entry name" value="BTB/POZ_dom"/>
</dbReference>
<keyword evidence="3" id="KW-1185">Reference proteome</keyword>
<name>A0A8T0FF37_ARGBR</name>
<dbReference type="Pfam" id="PF00651">
    <property type="entry name" value="BTB"/>
    <property type="match status" value="1"/>
</dbReference>
<accession>A0A8T0FF37</accession>
<gene>
    <name evidence="2" type="ORF">HNY73_007797</name>
</gene>
<dbReference type="InterPro" id="IPR011333">
    <property type="entry name" value="SKP1/BTB/POZ_sf"/>
</dbReference>
<proteinExistence type="predicted"/>
<evidence type="ECO:0000313" key="3">
    <source>
        <dbReference type="Proteomes" id="UP000807504"/>
    </source>
</evidence>
<evidence type="ECO:0000313" key="2">
    <source>
        <dbReference type="EMBL" id="KAF8789894.1"/>
    </source>
</evidence>
<dbReference type="Gene3D" id="3.30.710.10">
    <property type="entry name" value="Potassium Channel Kv1.1, Chain A"/>
    <property type="match status" value="1"/>
</dbReference>
<organism evidence="2 3">
    <name type="scientific">Argiope bruennichi</name>
    <name type="common">Wasp spider</name>
    <name type="synonym">Aranea bruennichi</name>
    <dbReference type="NCBI Taxonomy" id="94029"/>
    <lineage>
        <taxon>Eukaryota</taxon>
        <taxon>Metazoa</taxon>
        <taxon>Ecdysozoa</taxon>
        <taxon>Arthropoda</taxon>
        <taxon>Chelicerata</taxon>
        <taxon>Arachnida</taxon>
        <taxon>Araneae</taxon>
        <taxon>Araneomorphae</taxon>
        <taxon>Entelegynae</taxon>
        <taxon>Araneoidea</taxon>
        <taxon>Araneidae</taxon>
        <taxon>Argiope</taxon>
    </lineage>
</organism>
<dbReference type="Proteomes" id="UP000807504">
    <property type="component" value="Unassembled WGS sequence"/>
</dbReference>
<dbReference type="AlphaFoldDB" id="A0A8T0FF37"/>
<sequence>MDFTNYETGSHVIKTTFEIKIEDFYSTSDLIGKEHRNPHPLVQSIYAAVYPNGVDADTEGWVVVLPDVDVSPGWNPENEMLSWIVSIIDNTGTPKIPRSFEECHFDGDFQHEKYLDKSFILSRADEFLAEGVLTLRCDIYFTWNDNRDDWSGCTYEYMKMKKEQLKLLNGFLHTIPKATVDTSAETGHSGEAYKIYDFTHRILTLPQFDEVRKAFGIYGIAPSFTRSRSKSKQNSPEIWDIWEHVWIFDIYPDRFFLLLDENQESVGSSLMKASPVLRRCLNTPMKEKRDKRIELYHVKSRAFLMILFFLEKGMLPPAQFDELVDVYKISHLYEMKELQQKCAQQLVKSLVFPTDFEELLRIAYLYSDEYLSTILDSSCVEDVCPFLFDWRLNIEDRLDFACYI</sequence>
<reference evidence="2" key="2">
    <citation type="submission" date="2020-06" db="EMBL/GenBank/DDBJ databases">
        <authorList>
            <person name="Sheffer M."/>
        </authorList>
    </citation>
    <scope>NUCLEOTIDE SEQUENCE</scope>
</reference>
<comment type="caution">
    <text evidence="2">The sequence shown here is derived from an EMBL/GenBank/DDBJ whole genome shotgun (WGS) entry which is preliminary data.</text>
</comment>
<evidence type="ECO:0000259" key="1">
    <source>
        <dbReference type="Pfam" id="PF00651"/>
    </source>
</evidence>
<dbReference type="SUPFAM" id="SSF49599">
    <property type="entry name" value="TRAF domain-like"/>
    <property type="match status" value="1"/>
</dbReference>
<dbReference type="SUPFAM" id="SSF54695">
    <property type="entry name" value="POZ domain"/>
    <property type="match status" value="1"/>
</dbReference>